<feature type="transmembrane region" description="Helical" evidence="1">
    <location>
        <begin position="347"/>
        <end position="369"/>
    </location>
</feature>
<evidence type="ECO:0000256" key="1">
    <source>
        <dbReference type="SAM" id="Phobius"/>
    </source>
</evidence>
<accession>A0A0X3TVL9</accession>
<comment type="caution">
    <text evidence="2">The sequence shown here is derived from an EMBL/GenBank/DDBJ whole genome shotgun (WGS) entry which is preliminary data.</text>
</comment>
<keyword evidence="1" id="KW-0472">Membrane</keyword>
<dbReference type="Pfam" id="PF13795">
    <property type="entry name" value="HupE_UreJ_2"/>
    <property type="match status" value="1"/>
</dbReference>
<feature type="transmembrane region" description="Helical" evidence="1">
    <location>
        <begin position="315"/>
        <end position="340"/>
    </location>
</feature>
<dbReference type="EMBL" id="LQBP01000003">
    <property type="protein sequence ID" value="KUJ79747.1"/>
    <property type="molecule type" value="Genomic_DNA"/>
</dbReference>
<evidence type="ECO:0008006" key="4">
    <source>
        <dbReference type="Google" id="ProtNLM"/>
    </source>
</evidence>
<dbReference type="STRING" id="1685378.AVO44_06090"/>
<feature type="transmembrane region" description="Helical" evidence="1">
    <location>
        <begin position="284"/>
        <end position="303"/>
    </location>
</feature>
<feature type="transmembrane region" description="Helical" evidence="1">
    <location>
        <begin position="259"/>
        <end position="277"/>
    </location>
</feature>
<sequence length="387" mass="43306">MCALILLLVSTPVQAHRFNESYVYFDVTDDSLSGRVEITVRDLARIHQGSAEVLEPMTQEDVLGLQERFFEYFYDRMKLYSGGQPLWVQFDDISFFNTSVGNFAQLHFNVLGIEKTPTTIDMSFDGLQSDIDPTHRGFALIATNTRNGMGENESYISLVFSPGDGVKSLYLNDEPTRRIARGFFEYGVWHIWRGFDHLLFLVTLLLGAVMRVENQRWVPSESIGEGLWPTVKIVTVFTVANTIALGLATFEIITLPVPLVEAVIALSIAAVAVVNLVPRFHNILWLVVILFGAFHGFGFANLLEPLGLDSERKLLGLATFNVGIEIGQLAVVMLLFPVFFVLRRLTVYRVVGLQLGSIALIALAMFWFYERTIGFPLIGETLALVAE</sequence>
<dbReference type="InterPro" id="IPR032809">
    <property type="entry name" value="Put_HupE_UreJ"/>
</dbReference>
<proteinExistence type="predicted"/>
<evidence type="ECO:0000313" key="2">
    <source>
        <dbReference type="EMBL" id="KUJ79747.1"/>
    </source>
</evidence>
<keyword evidence="1" id="KW-0812">Transmembrane</keyword>
<dbReference type="Proteomes" id="UP000053690">
    <property type="component" value="Unassembled WGS sequence"/>
</dbReference>
<protein>
    <recommendedName>
        <fullName evidence="4">HupE / UreJ protein</fullName>
    </recommendedName>
</protein>
<dbReference type="AlphaFoldDB" id="A0A0X3TVL9"/>
<keyword evidence="1" id="KW-1133">Transmembrane helix</keyword>
<keyword evidence="3" id="KW-1185">Reference proteome</keyword>
<evidence type="ECO:0000313" key="3">
    <source>
        <dbReference type="Proteomes" id="UP000053690"/>
    </source>
</evidence>
<reference evidence="3" key="1">
    <citation type="submission" date="2015-12" db="EMBL/GenBank/DDBJ databases">
        <authorList>
            <person name="Zhang G."/>
            <person name="Stingl U."/>
        </authorList>
    </citation>
    <scope>NUCLEOTIDE SEQUENCE [LARGE SCALE GENOMIC DNA]</scope>
    <source>
        <strain evidence="3">ZGT108</strain>
    </source>
</reference>
<gene>
    <name evidence="2" type="ORF">AVO44_06090</name>
</gene>
<name>A0A0X3TVL9_9RHOB</name>
<organism evidence="2 3">
    <name type="scientific">Ruegeria profundi</name>
    <dbReference type="NCBI Taxonomy" id="1685378"/>
    <lineage>
        <taxon>Bacteria</taxon>
        <taxon>Pseudomonadati</taxon>
        <taxon>Pseudomonadota</taxon>
        <taxon>Alphaproteobacteria</taxon>
        <taxon>Rhodobacterales</taxon>
        <taxon>Roseobacteraceae</taxon>
        <taxon>Ruegeria</taxon>
    </lineage>
</organism>